<evidence type="ECO:0000313" key="2">
    <source>
        <dbReference type="Proteomes" id="UP000308600"/>
    </source>
</evidence>
<protein>
    <submittedName>
        <fullName evidence="1">Uncharacterized protein</fullName>
    </submittedName>
</protein>
<gene>
    <name evidence="1" type="ORF">BDN72DRAFT_914122</name>
</gene>
<keyword evidence="2" id="KW-1185">Reference proteome</keyword>
<sequence length="150" mass="16701">MLVVPEYTPESDHSSVVHLPLSMPDFGDENLVQGANSNGFQYPPSGDDGGGGGDETIMSMQPWMSDEYIKGLWTQLHWFGILGLVQMMADFLFWTLAPVLQLGHFNNDNPVMVLFVPFEPTTTPEPNDICFSAENIRKFLLGIHWTLPAS</sequence>
<name>A0ACD3B8W9_9AGAR</name>
<accession>A0ACD3B8W9</accession>
<organism evidence="1 2">
    <name type="scientific">Pluteus cervinus</name>
    <dbReference type="NCBI Taxonomy" id="181527"/>
    <lineage>
        <taxon>Eukaryota</taxon>
        <taxon>Fungi</taxon>
        <taxon>Dikarya</taxon>
        <taxon>Basidiomycota</taxon>
        <taxon>Agaricomycotina</taxon>
        <taxon>Agaricomycetes</taxon>
        <taxon>Agaricomycetidae</taxon>
        <taxon>Agaricales</taxon>
        <taxon>Pluteineae</taxon>
        <taxon>Pluteaceae</taxon>
        <taxon>Pluteus</taxon>
    </lineage>
</organism>
<reference evidence="1 2" key="1">
    <citation type="journal article" date="2019" name="Nat. Ecol. Evol.">
        <title>Megaphylogeny resolves global patterns of mushroom evolution.</title>
        <authorList>
            <person name="Varga T."/>
            <person name="Krizsan K."/>
            <person name="Foldi C."/>
            <person name="Dima B."/>
            <person name="Sanchez-Garcia M."/>
            <person name="Sanchez-Ramirez S."/>
            <person name="Szollosi G.J."/>
            <person name="Szarkandi J.G."/>
            <person name="Papp V."/>
            <person name="Albert L."/>
            <person name="Andreopoulos W."/>
            <person name="Angelini C."/>
            <person name="Antonin V."/>
            <person name="Barry K.W."/>
            <person name="Bougher N.L."/>
            <person name="Buchanan P."/>
            <person name="Buyck B."/>
            <person name="Bense V."/>
            <person name="Catcheside P."/>
            <person name="Chovatia M."/>
            <person name="Cooper J."/>
            <person name="Damon W."/>
            <person name="Desjardin D."/>
            <person name="Finy P."/>
            <person name="Geml J."/>
            <person name="Haridas S."/>
            <person name="Hughes K."/>
            <person name="Justo A."/>
            <person name="Karasinski D."/>
            <person name="Kautmanova I."/>
            <person name="Kiss B."/>
            <person name="Kocsube S."/>
            <person name="Kotiranta H."/>
            <person name="LaButti K.M."/>
            <person name="Lechner B.E."/>
            <person name="Liimatainen K."/>
            <person name="Lipzen A."/>
            <person name="Lukacs Z."/>
            <person name="Mihaltcheva S."/>
            <person name="Morgado L.N."/>
            <person name="Niskanen T."/>
            <person name="Noordeloos M.E."/>
            <person name="Ohm R.A."/>
            <person name="Ortiz-Santana B."/>
            <person name="Ovrebo C."/>
            <person name="Racz N."/>
            <person name="Riley R."/>
            <person name="Savchenko A."/>
            <person name="Shiryaev A."/>
            <person name="Soop K."/>
            <person name="Spirin V."/>
            <person name="Szebenyi C."/>
            <person name="Tomsovsky M."/>
            <person name="Tulloss R.E."/>
            <person name="Uehling J."/>
            <person name="Grigoriev I.V."/>
            <person name="Vagvolgyi C."/>
            <person name="Papp T."/>
            <person name="Martin F.M."/>
            <person name="Miettinen O."/>
            <person name="Hibbett D.S."/>
            <person name="Nagy L.G."/>
        </authorList>
    </citation>
    <scope>NUCLEOTIDE SEQUENCE [LARGE SCALE GENOMIC DNA]</scope>
    <source>
        <strain evidence="1 2">NL-1719</strain>
    </source>
</reference>
<dbReference type="EMBL" id="ML208270">
    <property type="protein sequence ID" value="TFK74084.1"/>
    <property type="molecule type" value="Genomic_DNA"/>
</dbReference>
<evidence type="ECO:0000313" key="1">
    <source>
        <dbReference type="EMBL" id="TFK74084.1"/>
    </source>
</evidence>
<dbReference type="Proteomes" id="UP000308600">
    <property type="component" value="Unassembled WGS sequence"/>
</dbReference>
<proteinExistence type="predicted"/>